<feature type="transmembrane region" description="Helical" evidence="6">
    <location>
        <begin position="52"/>
        <end position="74"/>
    </location>
</feature>
<evidence type="ECO:0000256" key="3">
    <source>
        <dbReference type="ARBA" id="ARBA00022989"/>
    </source>
</evidence>
<proteinExistence type="inferred from homology"/>
<feature type="transmembrane region" description="Helical" evidence="6">
    <location>
        <begin position="129"/>
        <end position="150"/>
    </location>
</feature>
<evidence type="ECO:0000256" key="1">
    <source>
        <dbReference type="ARBA" id="ARBA00004141"/>
    </source>
</evidence>
<dbReference type="InterPro" id="IPR052337">
    <property type="entry name" value="SAT4-like"/>
</dbReference>
<evidence type="ECO:0000259" key="7">
    <source>
        <dbReference type="Pfam" id="PF20684"/>
    </source>
</evidence>
<keyword evidence="3 6" id="KW-1133">Transmembrane helix</keyword>
<dbReference type="AlphaFoldDB" id="A0A6A5VN04"/>
<evidence type="ECO:0000256" key="4">
    <source>
        <dbReference type="ARBA" id="ARBA00023136"/>
    </source>
</evidence>
<reference evidence="8" key="1">
    <citation type="journal article" date="2020" name="Stud. Mycol.">
        <title>101 Dothideomycetes genomes: a test case for predicting lifestyles and emergence of pathogens.</title>
        <authorList>
            <person name="Haridas S."/>
            <person name="Albert R."/>
            <person name="Binder M."/>
            <person name="Bloem J."/>
            <person name="Labutti K."/>
            <person name="Salamov A."/>
            <person name="Andreopoulos B."/>
            <person name="Baker S."/>
            <person name="Barry K."/>
            <person name="Bills G."/>
            <person name="Bluhm B."/>
            <person name="Cannon C."/>
            <person name="Castanera R."/>
            <person name="Culley D."/>
            <person name="Daum C."/>
            <person name="Ezra D."/>
            <person name="Gonzalez J."/>
            <person name="Henrissat B."/>
            <person name="Kuo A."/>
            <person name="Liang C."/>
            <person name="Lipzen A."/>
            <person name="Lutzoni F."/>
            <person name="Magnuson J."/>
            <person name="Mondo S."/>
            <person name="Nolan M."/>
            <person name="Ohm R."/>
            <person name="Pangilinan J."/>
            <person name="Park H.-J."/>
            <person name="Ramirez L."/>
            <person name="Alfaro M."/>
            <person name="Sun H."/>
            <person name="Tritt A."/>
            <person name="Yoshinaga Y."/>
            <person name="Zwiers L.-H."/>
            <person name="Turgeon B."/>
            <person name="Goodwin S."/>
            <person name="Spatafora J."/>
            <person name="Crous P."/>
            <person name="Grigoriev I."/>
        </authorList>
    </citation>
    <scope>NUCLEOTIDE SEQUENCE</scope>
    <source>
        <strain evidence="8">CBS 107.79</strain>
    </source>
</reference>
<dbReference type="PANTHER" id="PTHR33048:SF47">
    <property type="entry name" value="INTEGRAL MEMBRANE PROTEIN-RELATED"/>
    <property type="match status" value="1"/>
</dbReference>
<accession>A0A6A5VN04</accession>
<dbReference type="OrthoDB" id="3934549at2759"/>
<evidence type="ECO:0000256" key="6">
    <source>
        <dbReference type="SAM" id="Phobius"/>
    </source>
</evidence>
<evidence type="ECO:0000313" key="8">
    <source>
        <dbReference type="EMBL" id="KAF1978684.1"/>
    </source>
</evidence>
<keyword evidence="2 6" id="KW-0812">Transmembrane</keyword>
<gene>
    <name evidence="8" type="ORF">BU23DRAFT_450048</name>
</gene>
<name>A0A6A5VN04_9PLEO</name>
<comment type="similarity">
    <text evidence="5">Belongs to the SAT4 family.</text>
</comment>
<feature type="domain" description="Rhodopsin" evidence="7">
    <location>
        <begin position="36"/>
        <end position="221"/>
    </location>
</feature>
<feature type="transmembrane region" description="Helical" evidence="6">
    <location>
        <begin position="179"/>
        <end position="201"/>
    </location>
</feature>
<dbReference type="GO" id="GO:0016020">
    <property type="term" value="C:membrane"/>
    <property type="evidence" value="ECO:0007669"/>
    <property type="project" value="UniProtKB-SubCell"/>
</dbReference>
<feature type="transmembrane region" description="Helical" evidence="6">
    <location>
        <begin position="20"/>
        <end position="40"/>
    </location>
</feature>
<dbReference type="Proteomes" id="UP000800036">
    <property type="component" value="Unassembled WGS sequence"/>
</dbReference>
<evidence type="ECO:0000313" key="9">
    <source>
        <dbReference type="Proteomes" id="UP000800036"/>
    </source>
</evidence>
<evidence type="ECO:0000256" key="5">
    <source>
        <dbReference type="ARBA" id="ARBA00038359"/>
    </source>
</evidence>
<keyword evidence="4 6" id="KW-0472">Membrane</keyword>
<dbReference type="PANTHER" id="PTHR33048">
    <property type="entry name" value="PTH11-LIKE INTEGRAL MEMBRANE PROTEIN (AFU_ORTHOLOGUE AFUA_5G11245)"/>
    <property type="match status" value="1"/>
</dbReference>
<dbReference type="InterPro" id="IPR049326">
    <property type="entry name" value="Rhodopsin_dom_fungi"/>
</dbReference>
<protein>
    <recommendedName>
        <fullName evidence="7">Rhodopsin domain-containing protein</fullName>
    </recommendedName>
</protein>
<dbReference type="Pfam" id="PF20684">
    <property type="entry name" value="Fung_rhodopsin"/>
    <property type="match status" value="1"/>
</dbReference>
<comment type="subcellular location">
    <subcellularLocation>
        <location evidence="1">Membrane</location>
        <topology evidence="1">Multi-pass membrane protein</topology>
    </subcellularLocation>
</comment>
<organism evidence="8 9">
    <name type="scientific">Bimuria novae-zelandiae CBS 107.79</name>
    <dbReference type="NCBI Taxonomy" id="1447943"/>
    <lineage>
        <taxon>Eukaryota</taxon>
        <taxon>Fungi</taxon>
        <taxon>Dikarya</taxon>
        <taxon>Ascomycota</taxon>
        <taxon>Pezizomycotina</taxon>
        <taxon>Dothideomycetes</taxon>
        <taxon>Pleosporomycetidae</taxon>
        <taxon>Pleosporales</taxon>
        <taxon>Massarineae</taxon>
        <taxon>Didymosphaeriaceae</taxon>
        <taxon>Bimuria</taxon>
    </lineage>
</organism>
<keyword evidence="9" id="KW-1185">Reference proteome</keyword>
<dbReference type="EMBL" id="ML976660">
    <property type="protein sequence ID" value="KAF1978684.1"/>
    <property type="molecule type" value="Genomic_DNA"/>
</dbReference>
<feature type="transmembrane region" description="Helical" evidence="6">
    <location>
        <begin position="94"/>
        <end position="117"/>
    </location>
</feature>
<sequence>MAQHLTLPAGGDESRGPVLMGAQLFSFALATCVVVARVCYRHLKSRSTGWDDLLIVVALMAAAVNTALMIKYVVVGGGRHSFYLGLQAANVAKWSTIAQIPSVFSLMFTKVSIAVMLMRISPSRRLRWVMWSLVVVVVSVSVIEVITMTAGCRPFEANWNYALGRRGCWPKSVLQGMNYLLSVTNIVSDFIYITFPIYVIWNLKITNRQKFAISGIVALGLL</sequence>
<evidence type="ECO:0000256" key="2">
    <source>
        <dbReference type="ARBA" id="ARBA00022692"/>
    </source>
</evidence>